<reference evidence="3 4" key="1">
    <citation type="submission" date="2019-10" db="EMBL/GenBank/DDBJ databases">
        <title>Whole genome shotgun sequence of Acrocarpospora macrocephala NBRC 16266.</title>
        <authorList>
            <person name="Ichikawa N."/>
            <person name="Kimura A."/>
            <person name="Kitahashi Y."/>
            <person name="Komaki H."/>
            <person name="Oguchi A."/>
        </authorList>
    </citation>
    <scope>NUCLEOTIDE SEQUENCE [LARGE SCALE GENOMIC DNA]</scope>
    <source>
        <strain evidence="3 4">NBRC 16266</strain>
    </source>
</reference>
<dbReference type="PANTHER" id="PTHR36113">
    <property type="entry name" value="LYASE, PUTATIVE-RELATED-RELATED"/>
    <property type="match status" value="1"/>
</dbReference>
<organism evidence="3 4">
    <name type="scientific">Acrocarpospora macrocephala</name>
    <dbReference type="NCBI Taxonomy" id="150177"/>
    <lineage>
        <taxon>Bacteria</taxon>
        <taxon>Bacillati</taxon>
        <taxon>Actinomycetota</taxon>
        <taxon>Actinomycetes</taxon>
        <taxon>Streptosporangiales</taxon>
        <taxon>Streptosporangiaceae</taxon>
        <taxon>Acrocarpospora</taxon>
    </lineage>
</organism>
<dbReference type="EMBL" id="BLAE01000048">
    <property type="protein sequence ID" value="GES13658.1"/>
    <property type="molecule type" value="Genomic_DNA"/>
</dbReference>
<sequence>MFVTGVHHIKIWVTDLARSREWYEKVFDLELSMSFEDQDGVVRGMAFHVAGTDFEIALRENRQLAEALNDADPFALATTREGLDEWIAHLDALGIAHSPVIRASRGYGLGFRDPDGVQIRLYATDPTVTAESGDRVRVPPVNL</sequence>
<dbReference type="Proteomes" id="UP000331127">
    <property type="component" value="Unassembled WGS sequence"/>
</dbReference>
<dbReference type="PANTHER" id="PTHR36113:SF6">
    <property type="entry name" value="FOSFOMYCIN RESISTANCE PROTEIN FOSX"/>
    <property type="match status" value="1"/>
</dbReference>
<name>A0A5M3X667_9ACTN</name>
<dbReference type="SUPFAM" id="SSF54593">
    <property type="entry name" value="Glyoxalase/Bleomycin resistance protein/Dihydroxybiphenyl dioxygenase"/>
    <property type="match status" value="1"/>
</dbReference>
<evidence type="ECO:0000256" key="1">
    <source>
        <dbReference type="ARBA" id="ARBA00022723"/>
    </source>
</evidence>
<comment type="caution">
    <text evidence="3">The sequence shown here is derived from an EMBL/GenBank/DDBJ whole genome shotgun (WGS) entry which is preliminary data.</text>
</comment>
<protein>
    <submittedName>
        <fullName evidence="3">Glyoxalase</fullName>
    </submittedName>
</protein>
<dbReference type="RefSeq" id="WP_155358892.1">
    <property type="nucleotide sequence ID" value="NZ_BAAAHL010000081.1"/>
</dbReference>
<dbReference type="OrthoDB" id="115162at2"/>
<dbReference type="AlphaFoldDB" id="A0A5M3X667"/>
<dbReference type="PROSITE" id="PS51819">
    <property type="entry name" value="VOC"/>
    <property type="match status" value="1"/>
</dbReference>
<evidence type="ECO:0000313" key="4">
    <source>
        <dbReference type="Proteomes" id="UP000331127"/>
    </source>
</evidence>
<dbReference type="Pfam" id="PF00903">
    <property type="entry name" value="Glyoxalase"/>
    <property type="match status" value="1"/>
</dbReference>
<evidence type="ECO:0000313" key="3">
    <source>
        <dbReference type="EMBL" id="GES13658.1"/>
    </source>
</evidence>
<feature type="domain" description="VOC" evidence="2">
    <location>
        <begin position="5"/>
        <end position="124"/>
    </location>
</feature>
<evidence type="ECO:0000259" key="2">
    <source>
        <dbReference type="PROSITE" id="PS51819"/>
    </source>
</evidence>
<dbReference type="InterPro" id="IPR029068">
    <property type="entry name" value="Glyas_Bleomycin-R_OHBP_Dase"/>
</dbReference>
<dbReference type="InterPro" id="IPR051332">
    <property type="entry name" value="Fosfomycin_Res_Enzymes"/>
</dbReference>
<dbReference type="InterPro" id="IPR037523">
    <property type="entry name" value="VOC_core"/>
</dbReference>
<keyword evidence="4" id="KW-1185">Reference proteome</keyword>
<proteinExistence type="predicted"/>
<dbReference type="InterPro" id="IPR004360">
    <property type="entry name" value="Glyas_Fos-R_dOase_dom"/>
</dbReference>
<keyword evidence="1" id="KW-0479">Metal-binding</keyword>
<dbReference type="CDD" id="cd06587">
    <property type="entry name" value="VOC"/>
    <property type="match status" value="1"/>
</dbReference>
<dbReference type="GO" id="GO:0046872">
    <property type="term" value="F:metal ion binding"/>
    <property type="evidence" value="ECO:0007669"/>
    <property type="project" value="UniProtKB-KW"/>
</dbReference>
<accession>A0A5M3X667</accession>
<gene>
    <name evidence="3" type="primary">yaeR</name>
    <name evidence="3" type="ORF">Amac_072550</name>
</gene>
<dbReference type="Gene3D" id="3.10.180.10">
    <property type="entry name" value="2,3-Dihydroxybiphenyl 1,2-Dioxygenase, domain 1"/>
    <property type="match status" value="1"/>
</dbReference>